<dbReference type="EMBL" id="JAWJWE010000039">
    <property type="protein sequence ID" value="KAK6621104.1"/>
    <property type="molecule type" value="Genomic_DNA"/>
</dbReference>
<evidence type="ECO:0000256" key="1">
    <source>
        <dbReference type="ARBA" id="ARBA00004173"/>
    </source>
</evidence>
<evidence type="ECO:0000313" key="7">
    <source>
        <dbReference type="EMBL" id="KAK6621104.1"/>
    </source>
</evidence>
<protein>
    <submittedName>
        <fullName evidence="7">Uncharacterized protein</fullName>
    </submittedName>
</protein>
<evidence type="ECO:0000256" key="4">
    <source>
        <dbReference type="ARBA" id="ARBA00022490"/>
    </source>
</evidence>
<evidence type="ECO:0000256" key="2">
    <source>
        <dbReference type="ARBA" id="ARBA00004240"/>
    </source>
</evidence>
<name>A0AAN8NSZ9_POLSC</name>
<dbReference type="InterPro" id="IPR011989">
    <property type="entry name" value="ARM-like"/>
</dbReference>
<keyword evidence="4" id="KW-0963">Cytoplasm</keyword>
<dbReference type="PANTHER" id="PTHR10957">
    <property type="entry name" value="RAP1 GTPASE-GDP DISSOCIATION STIMULATOR 1"/>
    <property type="match status" value="1"/>
</dbReference>
<evidence type="ECO:0000313" key="8">
    <source>
        <dbReference type="Proteomes" id="UP001372834"/>
    </source>
</evidence>
<dbReference type="GO" id="GO:0005783">
    <property type="term" value="C:endoplasmic reticulum"/>
    <property type="evidence" value="ECO:0007669"/>
    <property type="project" value="UniProtKB-SubCell"/>
</dbReference>
<keyword evidence="5" id="KW-0256">Endoplasmic reticulum</keyword>
<reference evidence="7 8" key="1">
    <citation type="submission" date="2023-10" db="EMBL/GenBank/DDBJ databases">
        <title>Genomes of two closely related lineages of the louse Polyplax serrata with different host specificities.</title>
        <authorList>
            <person name="Martinu J."/>
            <person name="Tarabai H."/>
            <person name="Stefka J."/>
            <person name="Hypsa V."/>
        </authorList>
    </citation>
    <scope>NUCLEOTIDE SEQUENCE [LARGE SCALE GENOMIC DNA]</scope>
    <source>
        <strain evidence="7">HR10_N</strain>
    </source>
</reference>
<gene>
    <name evidence="7" type="ORF">RUM43_011410</name>
</gene>
<dbReference type="AlphaFoldDB" id="A0AAN8NSZ9"/>
<dbReference type="Gene3D" id="1.25.10.10">
    <property type="entry name" value="Leucine-rich Repeat Variant"/>
    <property type="match status" value="2"/>
</dbReference>
<dbReference type="InterPro" id="IPR000225">
    <property type="entry name" value="Armadillo"/>
</dbReference>
<dbReference type="InterPro" id="IPR040144">
    <property type="entry name" value="RAP1GDS1"/>
</dbReference>
<organism evidence="7 8">
    <name type="scientific">Polyplax serrata</name>
    <name type="common">Common mouse louse</name>
    <dbReference type="NCBI Taxonomy" id="468196"/>
    <lineage>
        <taxon>Eukaryota</taxon>
        <taxon>Metazoa</taxon>
        <taxon>Ecdysozoa</taxon>
        <taxon>Arthropoda</taxon>
        <taxon>Hexapoda</taxon>
        <taxon>Insecta</taxon>
        <taxon>Pterygota</taxon>
        <taxon>Neoptera</taxon>
        <taxon>Paraneoptera</taxon>
        <taxon>Psocodea</taxon>
        <taxon>Troctomorpha</taxon>
        <taxon>Phthiraptera</taxon>
        <taxon>Anoplura</taxon>
        <taxon>Polyplacidae</taxon>
        <taxon>Polyplax</taxon>
    </lineage>
</organism>
<dbReference type="Proteomes" id="UP001372834">
    <property type="component" value="Unassembled WGS sequence"/>
</dbReference>
<dbReference type="GO" id="GO:0005829">
    <property type="term" value="C:cytosol"/>
    <property type="evidence" value="ECO:0007669"/>
    <property type="project" value="UniProtKB-SubCell"/>
</dbReference>
<comment type="caution">
    <text evidence="7">The sequence shown here is derived from an EMBL/GenBank/DDBJ whole genome shotgun (WGS) entry which is preliminary data.</text>
</comment>
<proteinExistence type="predicted"/>
<keyword evidence="6" id="KW-0496">Mitochondrion</keyword>
<evidence type="ECO:0000256" key="5">
    <source>
        <dbReference type="ARBA" id="ARBA00022824"/>
    </source>
</evidence>
<sequence>MSESPLEQVIVQLNQVDVNKSDFNNFNYQNLLEKICCNNLKRIECKTHFLTSDLMTALCDSLQSSNPSKIVNGAHFVAELGKYDTCREFISNPLLISLLINHLKSSNIDVLIQTCRALANICFEKSDAQNLIVSQGALKQISNLLEKCTVPNAVENNVKFKATLIGLFLNLIAENESIHAQVFEQNLLAVFISLIEKDLESNLGTGIAQNIFVILVALTETIASESVFTDDICRLAVKMFSTSFNDDFCVTGLDFLEDAELPDPVKFNLAKAGLFQLFIEFLEKKPATLTEDEVNKYDLTGRVLANILTGDEAMEYLYEVNDGVIMTHLTAWLSSEDKELVHTAVLCIGNIARTDRHSTSIVEKEIHKLLLNILKDGSNDIKMQYAVISTIRHRYKNLSIPRINKVRLVKDGLIDVLIPLMDLDVKTSSAVIFKLVGTLRQVIDGQELLALDLGCNENIIKKLSTWASLTIHPWVSSECCRCLCWLVKISKDRNVILNALRNGSYTHILKLLGALHGLMQSEAVSALTVTSAIVLLELERSKHLEKNGEPDEEDQGTKVEQDLEKAEFSDFERVLVSGEIGEKLKHLIMQHGVKMDEHILENIFTFLEIVTKFGKFDHLNFDLYMEFNGYSLEGIHI</sequence>
<dbReference type="SMART" id="SM00185">
    <property type="entry name" value="ARM"/>
    <property type="match status" value="4"/>
</dbReference>
<dbReference type="GO" id="GO:0005085">
    <property type="term" value="F:guanyl-nucleotide exchange factor activity"/>
    <property type="evidence" value="ECO:0007669"/>
    <property type="project" value="InterPro"/>
</dbReference>
<dbReference type="GO" id="GO:0005739">
    <property type="term" value="C:mitochondrion"/>
    <property type="evidence" value="ECO:0007669"/>
    <property type="project" value="UniProtKB-SubCell"/>
</dbReference>
<dbReference type="InterPro" id="IPR016024">
    <property type="entry name" value="ARM-type_fold"/>
</dbReference>
<accession>A0AAN8NSZ9</accession>
<dbReference type="SUPFAM" id="SSF48371">
    <property type="entry name" value="ARM repeat"/>
    <property type="match status" value="1"/>
</dbReference>
<evidence type="ECO:0000256" key="6">
    <source>
        <dbReference type="ARBA" id="ARBA00023128"/>
    </source>
</evidence>
<comment type="subcellular location">
    <subcellularLocation>
        <location evidence="3">Cytoplasm</location>
        <location evidence="3">Cytosol</location>
    </subcellularLocation>
    <subcellularLocation>
        <location evidence="2">Endoplasmic reticulum</location>
    </subcellularLocation>
    <subcellularLocation>
        <location evidence="1">Mitochondrion</location>
    </subcellularLocation>
</comment>
<evidence type="ECO:0000256" key="3">
    <source>
        <dbReference type="ARBA" id="ARBA00004514"/>
    </source>
</evidence>